<organism evidence="8 9">
    <name type="scientific">Petromyces alliaceus</name>
    <name type="common">Aspergillus alliaceus</name>
    <dbReference type="NCBI Taxonomy" id="209559"/>
    <lineage>
        <taxon>Eukaryota</taxon>
        <taxon>Fungi</taxon>
        <taxon>Dikarya</taxon>
        <taxon>Ascomycota</taxon>
        <taxon>Pezizomycotina</taxon>
        <taxon>Eurotiomycetes</taxon>
        <taxon>Eurotiomycetidae</taxon>
        <taxon>Eurotiales</taxon>
        <taxon>Aspergillaceae</taxon>
        <taxon>Aspergillus</taxon>
        <taxon>Aspergillus subgen. Circumdati</taxon>
    </lineage>
</organism>
<comment type="caution">
    <text evidence="8">The sequence shown here is derived from an EMBL/GenBank/DDBJ whole genome shotgun (WGS) entry which is preliminary data.</text>
</comment>
<evidence type="ECO:0000256" key="5">
    <source>
        <dbReference type="ARBA" id="ARBA00038359"/>
    </source>
</evidence>
<evidence type="ECO:0000256" key="4">
    <source>
        <dbReference type="ARBA" id="ARBA00023136"/>
    </source>
</evidence>
<evidence type="ECO:0000259" key="7">
    <source>
        <dbReference type="Pfam" id="PF20684"/>
    </source>
</evidence>
<keyword evidence="4 6" id="KW-0472">Membrane</keyword>
<feature type="transmembrane region" description="Helical" evidence="6">
    <location>
        <begin position="215"/>
        <end position="239"/>
    </location>
</feature>
<evidence type="ECO:0000256" key="2">
    <source>
        <dbReference type="ARBA" id="ARBA00022692"/>
    </source>
</evidence>
<sequence>MAENRILEVRTVAEVFLALATVATALRCYVRAVTVKAFGWDDAIMLLALGFFAMFSDCMIGGSRYGTGKHLTALSDHEKITAMEYWFLCDVAYCLSSILCKISIGIFLLHVTVNKNPSCCYLCSYRISGDLWDDVLDSPCAVYTGEVLLAAIRGVLIFDMTVRVLPVFVVRNLQMRRDLKYAVASVLGMARIASVAVLVRLAYVKTLRNPNFLYATVGIAVWSNVETGLGILAGSLATLRHLPRMLRPGTGRSYHNDHTLNLRSRIWHRASDQRNNALKQRPTTIIAHVS</sequence>
<comment type="subcellular location">
    <subcellularLocation>
        <location evidence="1">Membrane</location>
        <topology evidence="1">Multi-pass membrane protein</topology>
    </subcellularLocation>
</comment>
<dbReference type="GO" id="GO:0016020">
    <property type="term" value="C:membrane"/>
    <property type="evidence" value="ECO:0007669"/>
    <property type="project" value="UniProtKB-SubCell"/>
</dbReference>
<keyword evidence="2 6" id="KW-0812">Transmembrane</keyword>
<keyword evidence="9" id="KW-1185">Reference proteome</keyword>
<evidence type="ECO:0000313" key="8">
    <source>
        <dbReference type="EMBL" id="KAF5858957.1"/>
    </source>
</evidence>
<evidence type="ECO:0000256" key="3">
    <source>
        <dbReference type="ARBA" id="ARBA00022989"/>
    </source>
</evidence>
<protein>
    <recommendedName>
        <fullName evidence="7">Rhodopsin domain-containing protein</fullName>
    </recommendedName>
</protein>
<dbReference type="EMBL" id="SPNV01000184">
    <property type="protein sequence ID" value="KAF5858957.1"/>
    <property type="molecule type" value="Genomic_DNA"/>
</dbReference>
<keyword evidence="3 6" id="KW-1133">Transmembrane helix</keyword>
<dbReference type="Pfam" id="PF20684">
    <property type="entry name" value="Fung_rhodopsin"/>
    <property type="match status" value="1"/>
</dbReference>
<name>A0A8H6A143_PETAA</name>
<accession>A0A8H6A143</accession>
<dbReference type="Proteomes" id="UP000541154">
    <property type="component" value="Unassembled WGS sequence"/>
</dbReference>
<comment type="similarity">
    <text evidence="5">Belongs to the SAT4 family.</text>
</comment>
<dbReference type="PANTHER" id="PTHR33048">
    <property type="entry name" value="PTH11-LIKE INTEGRAL MEMBRANE PROTEIN (AFU_ORTHOLOGUE AFUA_5G11245)"/>
    <property type="match status" value="1"/>
</dbReference>
<gene>
    <name evidence="8" type="ORF">ETB97_003560</name>
</gene>
<evidence type="ECO:0000313" key="9">
    <source>
        <dbReference type="Proteomes" id="UP000541154"/>
    </source>
</evidence>
<feature type="domain" description="Rhodopsin" evidence="7">
    <location>
        <begin position="26"/>
        <end position="242"/>
    </location>
</feature>
<feature type="transmembrane region" description="Helical" evidence="6">
    <location>
        <begin position="85"/>
        <end position="108"/>
    </location>
</feature>
<evidence type="ECO:0000256" key="1">
    <source>
        <dbReference type="ARBA" id="ARBA00004141"/>
    </source>
</evidence>
<feature type="transmembrane region" description="Helical" evidence="6">
    <location>
        <begin position="12"/>
        <end position="32"/>
    </location>
</feature>
<feature type="transmembrane region" description="Helical" evidence="6">
    <location>
        <begin position="44"/>
        <end position="65"/>
    </location>
</feature>
<proteinExistence type="inferred from homology"/>
<feature type="transmembrane region" description="Helical" evidence="6">
    <location>
        <begin position="147"/>
        <end position="169"/>
    </location>
</feature>
<reference evidence="8 9" key="1">
    <citation type="submission" date="2019-04" db="EMBL/GenBank/DDBJ databases">
        <title>Aspergillus burnettii sp. nov., novel species from soil in southeast Queensland.</title>
        <authorList>
            <person name="Gilchrist C.L.M."/>
            <person name="Pitt J.I."/>
            <person name="Lange L."/>
            <person name="Lacey H.J."/>
            <person name="Vuong D."/>
            <person name="Midgley D.J."/>
            <person name="Greenfield P."/>
            <person name="Bradbury M."/>
            <person name="Lacey E."/>
            <person name="Busk P.K."/>
            <person name="Pilgaard B."/>
            <person name="Chooi Y.H."/>
            <person name="Piggott A.M."/>
        </authorList>
    </citation>
    <scope>NUCLEOTIDE SEQUENCE [LARGE SCALE GENOMIC DNA]</scope>
    <source>
        <strain evidence="8 9">FRR 5400</strain>
    </source>
</reference>
<dbReference type="InterPro" id="IPR052337">
    <property type="entry name" value="SAT4-like"/>
</dbReference>
<evidence type="ECO:0000256" key="6">
    <source>
        <dbReference type="SAM" id="Phobius"/>
    </source>
</evidence>
<dbReference type="AlphaFoldDB" id="A0A8H6A143"/>
<feature type="transmembrane region" description="Helical" evidence="6">
    <location>
        <begin position="181"/>
        <end position="203"/>
    </location>
</feature>
<dbReference type="PANTHER" id="PTHR33048:SF96">
    <property type="entry name" value="INTEGRAL MEMBRANE PROTEIN"/>
    <property type="match status" value="1"/>
</dbReference>
<dbReference type="InterPro" id="IPR049326">
    <property type="entry name" value="Rhodopsin_dom_fungi"/>
</dbReference>